<name>A0A444Y8I4_ARAHY</name>
<evidence type="ECO:0000313" key="2">
    <source>
        <dbReference type="Proteomes" id="UP000289738"/>
    </source>
</evidence>
<sequence length="59" mass="6428">MLAVFLLFLLALTLVGTIGIISSKVSFLFPTFGGFKIDSMLSCRINGIDGDDGTKLRRF</sequence>
<gene>
    <name evidence="1" type="ORF">Ahy_B08g094325</name>
</gene>
<protein>
    <submittedName>
        <fullName evidence="1">Uncharacterized protein</fullName>
    </submittedName>
</protein>
<reference evidence="1 2" key="1">
    <citation type="submission" date="2019-01" db="EMBL/GenBank/DDBJ databases">
        <title>Sequencing of cultivated peanut Arachis hypogaea provides insights into genome evolution and oil improvement.</title>
        <authorList>
            <person name="Chen X."/>
        </authorList>
    </citation>
    <scope>NUCLEOTIDE SEQUENCE [LARGE SCALE GENOMIC DNA]</scope>
    <source>
        <strain evidence="2">cv. Fuhuasheng</strain>
        <tissue evidence="1">Leaves</tissue>
    </source>
</reference>
<dbReference type="EMBL" id="SDMP01000018">
    <property type="protein sequence ID" value="RYQ98272.1"/>
    <property type="molecule type" value="Genomic_DNA"/>
</dbReference>
<dbReference type="AlphaFoldDB" id="A0A444Y8I4"/>
<comment type="caution">
    <text evidence="1">The sequence shown here is derived from an EMBL/GenBank/DDBJ whole genome shotgun (WGS) entry which is preliminary data.</text>
</comment>
<accession>A0A444Y8I4</accession>
<organism evidence="1 2">
    <name type="scientific">Arachis hypogaea</name>
    <name type="common">Peanut</name>
    <dbReference type="NCBI Taxonomy" id="3818"/>
    <lineage>
        <taxon>Eukaryota</taxon>
        <taxon>Viridiplantae</taxon>
        <taxon>Streptophyta</taxon>
        <taxon>Embryophyta</taxon>
        <taxon>Tracheophyta</taxon>
        <taxon>Spermatophyta</taxon>
        <taxon>Magnoliopsida</taxon>
        <taxon>eudicotyledons</taxon>
        <taxon>Gunneridae</taxon>
        <taxon>Pentapetalae</taxon>
        <taxon>rosids</taxon>
        <taxon>fabids</taxon>
        <taxon>Fabales</taxon>
        <taxon>Fabaceae</taxon>
        <taxon>Papilionoideae</taxon>
        <taxon>50 kb inversion clade</taxon>
        <taxon>dalbergioids sensu lato</taxon>
        <taxon>Dalbergieae</taxon>
        <taxon>Pterocarpus clade</taxon>
        <taxon>Arachis</taxon>
    </lineage>
</organism>
<keyword evidence="2" id="KW-1185">Reference proteome</keyword>
<proteinExistence type="predicted"/>
<evidence type="ECO:0000313" key="1">
    <source>
        <dbReference type="EMBL" id="RYQ98272.1"/>
    </source>
</evidence>
<dbReference type="Proteomes" id="UP000289738">
    <property type="component" value="Chromosome B08"/>
</dbReference>